<keyword evidence="2" id="KW-1185">Reference proteome</keyword>
<name>A0AAQ3SIT7_PASNO</name>
<sequence>MTLPEEWVSDLKNSGSQTVLGEWMGSHSEPELPSLEQKTTDLNGQISVNVEQEVWVEGQGRRARSLKFNRIDVGRFCFWKELEAQE</sequence>
<reference evidence="1 2" key="1">
    <citation type="submission" date="2024-02" db="EMBL/GenBank/DDBJ databases">
        <title>High-quality chromosome-scale genome assembly of Pensacola bahiagrass (Paspalum notatum Flugge var. saurae).</title>
        <authorList>
            <person name="Vega J.M."/>
            <person name="Podio M."/>
            <person name="Orjuela J."/>
            <person name="Siena L.A."/>
            <person name="Pessino S.C."/>
            <person name="Combes M.C."/>
            <person name="Mariac C."/>
            <person name="Albertini E."/>
            <person name="Pupilli F."/>
            <person name="Ortiz J.P.A."/>
            <person name="Leblanc O."/>
        </authorList>
    </citation>
    <scope>NUCLEOTIDE SEQUENCE [LARGE SCALE GENOMIC DNA]</scope>
    <source>
        <strain evidence="1">R1</strain>
        <tissue evidence="1">Leaf</tissue>
    </source>
</reference>
<evidence type="ECO:0000313" key="2">
    <source>
        <dbReference type="Proteomes" id="UP001341281"/>
    </source>
</evidence>
<gene>
    <name evidence="1" type="ORF">U9M48_005739</name>
</gene>
<dbReference type="AlphaFoldDB" id="A0AAQ3SIT7"/>
<dbReference type="Proteomes" id="UP001341281">
    <property type="component" value="Chromosome 01"/>
</dbReference>
<organism evidence="1 2">
    <name type="scientific">Paspalum notatum var. saurae</name>
    <dbReference type="NCBI Taxonomy" id="547442"/>
    <lineage>
        <taxon>Eukaryota</taxon>
        <taxon>Viridiplantae</taxon>
        <taxon>Streptophyta</taxon>
        <taxon>Embryophyta</taxon>
        <taxon>Tracheophyta</taxon>
        <taxon>Spermatophyta</taxon>
        <taxon>Magnoliopsida</taxon>
        <taxon>Liliopsida</taxon>
        <taxon>Poales</taxon>
        <taxon>Poaceae</taxon>
        <taxon>PACMAD clade</taxon>
        <taxon>Panicoideae</taxon>
        <taxon>Andropogonodae</taxon>
        <taxon>Paspaleae</taxon>
        <taxon>Paspalinae</taxon>
        <taxon>Paspalum</taxon>
    </lineage>
</organism>
<accession>A0AAQ3SIT7</accession>
<evidence type="ECO:0000313" key="1">
    <source>
        <dbReference type="EMBL" id="WVZ55021.1"/>
    </source>
</evidence>
<proteinExistence type="predicted"/>
<dbReference type="EMBL" id="CP144745">
    <property type="protein sequence ID" value="WVZ55021.1"/>
    <property type="molecule type" value="Genomic_DNA"/>
</dbReference>
<protein>
    <submittedName>
        <fullName evidence="1">Uncharacterized protein</fullName>
    </submittedName>
</protein>